<evidence type="ECO:0000256" key="5">
    <source>
        <dbReference type="ARBA" id="ARBA00023125"/>
    </source>
</evidence>
<protein>
    <submittedName>
        <fullName evidence="7">Uncharacterized protein</fullName>
    </submittedName>
</protein>
<dbReference type="CDD" id="cd04474">
    <property type="entry name" value="RPA1_DBD_A"/>
    <property type="match status" value="1"/>
</dbReference>
<evidence type="ECO:0000256" key="1">
    <source>
        <dbReference type="ARBA" id="ARBA00005690"/>
    </source>
</evidence>
<reference evidence="7 8" key="1">
    <citation type="submission" date="2021-09" db="EMBL/GenBank/DDBJ databases">
        <title>Genomic insights and catalytic innovation underlie evolution of tropane alkaloids biosynthesis.</title>
        <authorList>
            <person name="Wang Y.-J."/>
            <person name="Tian T."/>
            <person name="Huang J.-P."/>
            <person name="Huang S.-X."/>
        </authorList>
    </citation>
    <scope>NUCLEOTIDE SEQUENCE [LARGE SCALE GENOMIC DNA]</scope>
    <source>
        <strain evidence="7">KIB-2018</strain>
        <tissue evidence="7">Leaf</tissue>
    </source>
</reference>
<dbReference type="GO" id="GO:0008270">
    <property type="term" value="F:zinc ion binding"/>
    <property type="evidence" value="ECO:0007669"/>
    <property type="project" value="UniProtKB-KW"/>
</dbReference>
<name>A0AAV8SPS9_9ROSI</name>
<keyword evidence="4" id="KW-0862">Zinc</keyword>
<feature type="region of interest" description="Disordered" evidence="6">
    <location>
        <begin position="1"/>
        <end position="48"/>
    </location>
</feature>
<keyword evidence="2" id="KW-0479">Metal-binding</keyword>
<gene>
    <name evidence="7" type="ORF">K2173_002738</name>
</gene>
<evidence type="ECO:0000313" key="8">
    <source>
        <dbReference type="Proteomes" id="UP001159364"/>
    </source>
</evidence>
<keyword evidence="5" id="KW-0238">DNA-binding</keyword>
<evidence type="ECO:0000313" key="7">
    <source>
        <dbReference type="EMBL" id="KAJ8754287.1"/>
    </source>
</evidence>
<evidence type="ECO:0000256" key="3">
    <source>
        <dbReference type="ARBA" id="ARBA00022771"/>
    </source>
</evidence>
<comment type="similarity">
    <text evidence="1">Belongs to the replication factor A protein 1 family.</text>
</comment>
<dbReference type="GO" id="GO:0003677">
    <property type="term" value="F:DNA binding"/>
    <property type="evidence" value="ECO:0007669"/>
    <property type="project" value="UniProtKB-KW"/>
</dbReference>
<comment type="caution">
    <text evidence="7">The sequence shown here is derived from an EMBL/GenBank/DDBJ whole genome shotgun (WGS) entry which is preliminary data.</text>
</comment>
<dbReference type="SUPFAM" id="SSF50249">
    <property type="entry name" value="Nucleic acid-binding proteins"/>
    <property type="match status" value="1"/>
</dbReference>
<proteinExistence type="inferred from homology"/>
<evidence type="ECO:0000256" key="6">
    <source>
        <dbReference type="SAM" id="MobiDB-lite"/>
    </source>
</evidence>
<accession>A0AAV8SPS9</accession>
<dbReference type="AlphaFoldDB" id="A0AAV8SPS9"/>
<evidence type="ECO:0000256" key="2">
    <source>
        <dbReference type="ARBA" id="ARBA00022723"/>
    </source>
</evidence>
<organism evidence="7 8">
    <name type="scientific">Erythroxylum novogranatense</name>
    <dbReference type="NCBI Taxonomy" id="1862640"/>
    <lineage>
        <taxon>Eukaryota</taxon>
        <taxon>Viridiplantae</taxon>
        <taxon>Streptophyta</taxon>
        <taxon>Embryophyta</taxon>
        <taxon>Tracheophyta</taxon>
        <taxon>Spermatophyta</taxon>
        <taxon>Magnoliopsida</taxon>
        <taxon>eudicotyledons</taxon>
        <taxon>Gunneridae</taxon>
        <taxon>Pentapetalae</taxon>
        <taxon>rosids</taxon>
        <taxon>fabids</taxon>
        <taxon>Malpighiales</taxon>
        <taxon>Erythroxylaceae</taxon>
        <taxon>Erythroxylum</taxon>
    </lineage>
</organism>
<keyword evidence="3" id="KW-0863">Zinc-finger</keyword>
<dbReference type="FunFam" id="2.40.50.140:FF:000041">
    <property type="entry name" value="Replication protein A subunit"/>
    <property type="match status" value="1"/>
</dbReference>
<sequence>MVETPKCATSSKPGISQIHGASRTGNYCSSPQSAYQQPPPVCTNGGPVARNEASPRIIPLAVSNPYEGSWTIKTRVTAKGELRHYNNPRADDKGSSFDLLDSDGGEIRITCFNAVADRFYHRLEAGRVHASDSDTGPYWHKMGDSILGVVAAHVNAKVAVVEV</sequence>
<dbReference type="Gene3D" id="2.40.50.140">
    <property type="entry name" value="Nucleic acid-binding proteins"/>
    <property type="match status" value="1"/>
</dbReference>
<dbReference type="InterPro" id="IPR012340">
    <property type="entry name" value="NA-bd_OB-fold"/>
</dbReference>
<dbReference type="EMBL" id="JAIWQS010000009">
    <property type="protein sequence ID" value="KAJ8754287.1"/>
    <property type="molecule type" value="Genomic_DNA"/>
</dbReference>
<evidence type="ECO:0000256" key="4">
    <source>
        <dbReference type="ARBA" id="ARBA00022833"/>
    </source>
</evidence>
<dbReference type="Proteomes" id="UP001159364">
    <property type="component" value="Linkage Group LG09"/>
</dbReference>
<keyword evidence="8" id="KW-1185">Reference proteome</keyword>